<dbReference type="RefSeq" id="WP_138455424.1">
    <property type="nucleotide sequence ID" value="NZ_VBUU01000003.1"/>
</dbReference>
<dbReference type="OrthoDB" id="9799372at2"/>
<dbReference type="SUPFAM" id="SSF52788">
    <property type="entry name" value="Phosphotyrosine protein phosphatases I"/>
    <property type="match status" value="1"/>
</dbReference>
<dbReference type="PANTHER" id="PTHR43428">
    <property type="entry name" value="ARSENATE REDUCTASE"/>
    <property type="match status" value="1"/>
</dbReference>
<evidence type="ECO:0000313" key="3">
    <source>
        <dbReference type="EMBL" id="TLG15783.1"/>
    </source>
</evidence>
<dbReference type="PANTHER" id="PTHR43428:SF1">
    <property type="entry name" value="ARSENATE REDUCTASE"/>
    <property type="match status" value="1"/>
</dbReference>
<evidence type="ECO:0000259" key="2">
    <source>
        <dbReference type="SMART" id="SM00226"/>
    </source>
</evidence>
<evidence type="ECO:0000256" key="1">
    <source>
        <dbReference type="ARBA" id="ARBA00022849"/>
    </source>
</evidence>
<reference evidence="3 4" key="1">
    <citation type="submission" date="2019-05" db="EMBL/GenBank/DDBJ databases">
        <title>Genomes sequences of two Nocardia cyriacigeorgica environmental isolates, type strains Nocardia asteroides ATCC 19247 and Nocardia cyriacigeorgica DSM 44484.</title>
        <authorList>
            <person name="Vautrin F."/>
            <person name="Bergeron E."/>
            <person name="Dubost A."/>
            <person name="Abrouk D."/>
            <person name="Rodriguez Nava V."/>
            <person name="Pujic P."/>
        </authorList>
    </citation>
    <scope>NUCLEOTIDE SEQUENCE [LARGE SCALE GENOMIC DNA]</scope>
    <source>
        <strain evidence="3 4">EML 1456</strain>
    </source>
</reference>
<feature type="domain" description="Phosphotyrosine protein phosphatase I" evidence="2">
    <location>
        <begin position="5"/>
        <end position="130"/>
    </location>
</feature>
<dbReference type="CDD" id="cd16345">
    <property type="entry name" value="LMWP_ArsC"/>
    <property type="match status" value="1"/>
</dbReference>
<evidence type="ECO:0000313" key="4">
    <source>
        <dbReference type="Proteomes" id="UP000308349"/>
    </source>
</evidence>
<organism evidence="3 4">
    <name type="scientific">Nocardia cyriacigeorgica</name>
    <dbReference type="NCBI Taxonomy" id="135487"/>
    <lineage>
        <taxon>Bacteria</taxon>
        <taxon>Bacillati</taxon>
        <taxon>Actinomycetota</taxon>
        <taxon>Actinomycetes</taxon>
        <taxon>Mycobacteriales</taxon>
        <taxon>Nocardiaceae</taxon>
        <taxon>Nocardia</taxon>
    </lineage>
</organism>
<proteinExistence type="predicted"/>
<dbReference type="SMART" id="SM00226">
    <property type="entry name" value="LMWPc"/>
    <property type="match status" value="1"/>
</dbReference>
<name>A0A5R8PJ80_9NOCA</name>
<dbReference type="Proteomes" id="UP000308349">
    <property type="component" value="Unassembled WGS sequence"/>
</dbReference>
<protein>
    <submittedName>
        <fullName evidence="3">Arsenate reductase ArsC</fullName>
    </submittedName>
</protein>
<dbReference type="InterPro" id="IPR036196">
    <property type="entry name" value="Ptyr_pPase_sf"/>
</dbReference>
<dbReference type="Gene3D" id="3.40.50.2300">
    <property type="match status" value="1"/>
</dbReference>
<dbReference type="Pfam" id="PF01451">
    <property type="entry name" value="LMWPc"/>
    <property type="match status" value="1"/>
</dbReference>
<dbReference type="GO" id="GO:0046685">
    <property type="term" value="P:response to arsenic-containing substance"/>
    <property type="evidence" value="ECO:0007669"/>
    <property type="project" value="UniProtKB-KW"/>
</dbReference>
<comment type="caution">
    <text evidence="3">The sequence shown here is derived from an EMBL/GenBank/DDBJ whole genome shotgun (WGS) entry which is preliminary data.</text>
</comment>
<dbReference type="EMBL" id="VBUU01000003">
    <property type="protein sequence ID" value="TLG15783.1"/>
    <property type="molecule type" value="Genomic_DNA"/>
</dbReference>
<dbReference type="AlphaFoldDB" id="A0A5R8PJ80"/>
<keyword evidence="1" id="KW-0059">Arsenical resistance</keyword>
<gene>
    <name evidence="3" type="ORF">FEK35_06340</name>
</gene>
<accession>A0A5R8PJ80</accession>
<sequence length="141" mass="14744">MTSTPSILFVCVHNAGRSQMAAGFLTHFAGDAIELRSAGSAPATSINPVAVAAMAELGIDISAQHPKILTPEAVDTSDVVITMGCGDACPYFPGVSYRDWVLDDPAGKGIEAVRPIRDEIRTRAEALIAELLPARNPIDAG</sequence>
<dbReference type="InterPro" id="IPR023485">
    <property type="entry name" value="Ptyr_pPase"/>
</dbReference>